<gene>
    <name evidence="15" type="primary">recB</name>
    <name evidence="20" type="ORF">J2776_000003</name>
</gene>
<evidence type="ECO:0000256" key="1">
    <source>
        <dbReference type="ARBA" id="ARBA00022722"/>
    </source>
</evidence>
<dbReference type="InterPro" id="IPR014017">
    <property type="entry name" value="DNA_helicase_UvrD-like_C"/>
</dbReference>
<comment type="similarity">
    <text evidence="15">Belongs to the helicase family. UvrD subfamily.</text>
</comment>
<dbReference type="PROSITE" id="PS51217">
    <property type="entry name" value="UVRD_HELICASE_CTER"/>
    <property type="match status" value="1"/>
</dbReference>
<evidence type="ECO:0000313" key="20">
    <source>
        <dbReference type="EMBL" id="MDR6373327.1"/>
    </source>
</evidence>
<dbReference type="HAMAP" id="MF_01485">
    <property type="entry name" value="RecB"/>
    <property type="match status" value="1"/>
</dbReference>
<evidence type="ECO:0000256" key="17">
    <source>
        <dbReference type="SAM" id="MobiDB-lite"/>
    </source>
</evidence>
<evidence type="ECO:0000256" key="10">
    <source>
        <dbReference type="ARBA" id="ARBA00023125"/>
    </source>
</evidence>
<dbReference type="InterPro" id="IPR000212">
    <property type="entry name" value="DNA_helicase_UvrD/REP"/>
</dbReference>
<dbReference type="NCBIfam" id="TIGR00609">
    <property type="entry name" value="recB"/>
    <property type="match status" value="1"/>
</dbReference>
<evidence type="ECO:0000256" key="8">
    <source>
        <dbReference type="ARBA" id="ARBA00022840"/>
    </source>
</evidence>
<feature type="domain" description="UvrD-like helicase C-terminal" evidence="19">
    <location>
        <begin position="461"/>
        <end position="762"/>
    </location>
</feature>
<dbReference type="EC" id="5.6.2.4" evidence="15"/>
<evidence type="ECO:0000259" key="18">
    <source>
        <dbReference type="PROSITE" id="PS51198"/>
    </source>
</evidence>
<organism evidence="20 21">
    <name type="scientific">Paraburkholderia caledonica</name>
    <dbReference type="NCBI Taxonomy" id="134536"/>
    <lineage>
        <taxon>Bacteria</taxon>
        <taxon>Pseudomonadati</taxon>
        <taxon>Pseudomonadota</taxon>
        <taxon>Betaproteobacteria</taxon>
        <taxon>Burkholderiales</taxon>
        <taxon>Burkholderiaceae</taxon>
        <taxon>Paraburkholderia</taxon>
    </lineage>
</organism>
<keyword evidence="9 15" id="KW-0460">Magnesium</keyword>
<evidence type="ECO:0000256" key="14">
    <source>
        <dbReference type="ARBA" id="ARBA00048988"/>
    </source>
</evidence>
<dbReference type="SUPFAM" id="SSF52540">
    <property type="entry name" value="P-loop containing nucleoside triphosphate hydrolases"/>
    <property type="match status" value="1"/>
</dbReference>
<dbReference type="Gene3D" id="3.40.50.300">
    <property type="entry name" value="P-loop containing nucleotide triphosphate hydrolases"/>
    <property type="match status" value="2"/>
</dbReference>
<dbReference type="InterPro" id="IPR027417">
    <property type="entry name" value="P-loop_NTPase"/>
</dbReference>
<evidence type="ECO:0000256" key="12">
    <source>
        <dbReference type="ARBA" id="ARBA00023235"/>
    </source>
</evidence>
<dbReference type="InterPro" id="IPR011335">
    <property type="entry name" value="Restrct_endonuc-II-like"/>
</dbReference>
<dbReference type="PANTHER" id="PTHR11070">
    <property type="entry name" value="UVRD / RECB / PCRA DNA HELICASE FAMILY MEMBER"/>
    <property type="match status" value="1"/>
</dbReference>
<keyword evidence="5 15" id="KW-0378">Hydrolase</keyword>
<comment type="cofactor">
    <cofactor evidence="15">
        <name>Mg(2+)</name>
        <dbReference type="ChEBI" id="CHEBI:18420"/>
    </cofactor>
    <text evidence="15">Binds 1 Mg(2+) ion per subunit.</text>
</comment>
<evidence type="ECO:0000256" key="11">
    <source>
        <dbReference type="ARBA" id="ARBA00023204"/>
    </source>
</evidence>
<feature type="binding site" evidence="16">
    <location>
        <begin position="30"/>
        <end position="37"/>
    </location>
    <ligand>
        <name>ATP</name>
        <dbReference type="ChEBI" id="CHEBI:30616"/>
    </ligand>
</feature>
<dbReference type="Gene3D" id="3.90.320.10">
    <property type="match status" value="1"/>
</dbReference>
<evidence type="ECO:0000256" key="13">
    <source>
        <dbReference type="ARBA" id="ARBA00034617"/>
    </source>
</evidence>
<comment type="miscellaneous">
    <text evidence="15">In the RecBCD complex, RecB has a slow 3'-5' helicase, an exonuclease activity and loads RecA onto ssDNA, RecD has a fast 5'-3' helicase activity, while RecC stimulates the ATPase and processivity of the RecB helicase and contributes to recognition of the Chi site.</text>
</comment>
<proteinExistence type="inferred from homology"/>
<dbReference type="CDD" id="cd22352">
    <property type="entry name" value="RecB_C-like"/>
    <property type="match status" value="1"/>
</dbReference>
<dbReference type="EC" id="3.1.11.5" evidence="15"/>
<dbReference type="GO" id="GO:0008854">
    <property type="term" value="F:exodeoxyribonuclease V activity"/>
    <property type="evidence" value="ECO:0007669"/>
    <property type="project" value="UniProtKB-EC"/>
</dbReference>
<feature type="active site" description="For nuclease activity" evidence="15">
    <location>
        <position position="1132"/>
    </location>
</feature>
<evidence type="ECO:0000256" key="2">
    <source>
        <dbReference type="ARBA" id="ARBA00022723"/>
    </source>
</evidence>
<evidence type="ECO:0000256" key="16">
    <source>
        <dbReference type="PROSITE-ProRule" id="PRU00560"/>
    </source>
</evidence>
<name>A0ABU1KQT8_9BURK</name>
<keyword evidence="6 15" id="KW-0347">Helicase</keyword>
<dbReference type="InterPro" id="IPR014016">
    <property type="entry name" value="UvrD-like_ATP-bd"/>
</dbReference>
<keyword evidence="21" id="KW-1185">Reference proteome</keyword>
<dbReference type="PANTHER" id="PTHR11070:SF23">
    <property type="entry name" value="RECBCD ENZYME SUBUNIT RECB"/>
    <property type="match status" value="1"/>
</dbReference>
<dbReference type="RefSeq" id="WP_310064964.1">
    <property type="nucleotide sequence ID" value="NZ_JAVDQN010000001.1"/>
</dbReference>
<comment type="function">
    <text evidence="15">A helicase/nuclease that prepares dsDNA breaks (DSB) for recombinational DNA repair. Binds to DSBs and unwinds DNA via a highly rapid and processive ATP-dependent bidirectional helicase activity. Unwinds dsDNA until it encounters a Chi (crossover hotspot instigator) sequence from the 3' direction. Cuts ssDNA a few nucleotides 3' to the Chi site. The properties and activities of the enzyme are changed at Chi. The Chi-altered holoenzyme produces a long 3'-ssDNA overhang and facilitates RecA-binding to the ssDNA for homologous DNA recombination and repair. Holoenzyme degrades any linearized DNA that is unable to undergo homologous recombination. In the holoenzyme this subunit contributes ATPase, 3'-5' helicase, exonuclease activity and loads RecA onto ssDNA.</text>
</comment>
<feature type="region of interest" description="DNA-binding and helicase activity, interacts with RecC" evidence="15">
    <location>
        <begin position="1"/>
        <end position="908"/>
    </location>
</feature>
<dbReference type="Gene3D" id="1.10.3170.10">
    <property type="entry name" value="Recbcd, chain B, domain 2"/>
    <property type="match status" value="1"/>
</dbReference>
<comment type="domain">
    <text evidence="15">The N-terminal DNA-binding domain is a ssDNA-dependent ATPase and has ATP-dependent 3'-5' helicase function. This domain interacts with RecC.</text>
</comment>
<dbReference type="Gene3D" id="1.10.486.10">
    <property type="entry name" value="PCRA, domain 4"/>
    <property type="match status" value="1"/>
</dbReference>
<feature type="domain" description="UvrD-like helicase ATP-binding" evidence="18">
    <location>
        <begin position="9"/>
        <end position="460"/>
    </location>
</feature>
<evidence type="ECO:0000256" key="7">
    <source>
        <dbReference type="ARBA" id="ARBA00022839"/>
    </source>
</evidence>
<feature type="region of interest" description="Nuclease activity, interacts with RecD and RecA" evidence="15">
    <location>
        <begin position="933"/>
        <end position="1233"/>
    </location>
</feature>
<feature type="binding site" evidence="15">
    <location>
        <position position="1132"/>
    </location>
    <ligand>
        <name>Mg(2+)</name>
        <dbReference type="ChEBI" id="CHEBI:18420"/>
    </ligand>
</feature>
<evidence type="ECO:0000313" key="21">
    <source>
        <dbReference type="Proteomes" id="UP001185254"/>
    </source>
</evidence>
<keyword evidence="1 15" id="KW-0540">Nuclease</keyword>
<sequence length="1233" mass="135762">MSGALHRHALAAEELDVFACSLDGVNQIEASAGTGKTWNICALYVRLLLEKNLNADQILVVTFTKAATAELHERIRGRLAELHRAIEVDDDGGDPFIRRLFETTLAPERGIDREAALKVVRRALRTFDQAAIHTIHAFCQRALQEAPFAAAMPFAFEMEADDAALRFELAADFWREQVEPVAHAHPAFAAWLVAKRAGPASLDEQLARRLKKPLAQLRWGVIDAEASADPRAGFDAACELWHAERDAIMALLQQAQDRLSKTTHKPDHVSAAIAAWTEYFAQGDCHAPPPRAALKLTASALKKATKVKFEPPEHAFFEHAEALAAAVVAAEAAQRARWLALMQTWLDYAPAELVARKRTRRVVSFDDLLSNLYRALAAHPWLADALRARYPAALIDEFQDTDPLQFAIFSRIFAPAGPLFLVGDPKQAIYSFRAADLHTYLAARASASARYTLAVNQRSTAPIVEACNRVFEANPQAFVLDGLDYQPVRAGERRRPPLSDPDADAGDFRVWTLPQGESALTKRQAQREASEACAAEIVRLLRGAREGTVTIGDAPLAPGNIAVLVQTHKQGSLIKRVLAAWGVGSVELAQASVFATLDAEQIERVLAAVDTPGDLRRLRAALATDWLGLDAAALWRLEQVADAPAVADDPAHAADAMGWVERFSRYRALWHERGFAVMWRTLMRELRVAQRLVAAPDGERRLTNVNHLAELVQARAASQPGIAPTLRWLAAQRTQGGGEEAQLRLESDRNLVQIVTVHKSKGLEYAVVFCPFLNDGGLREPPSSGLPDAREYHDASGDAVLHYGCDDDEAERATRHAAREQAAERARLVYVALTRAVYRCYLVAGTYLSSRSTKESRRSVLNWLVAGGGYEFDGWLAEPPDEAALSARWQALAGGPIALQPLPKVERRTPLESMHESSADKRARSNRRPLRDQWRMASFSGLIVAGSKAEDAQPPVEEVRPDHDEIADALVATPVTVSEPALEAQSLAADDILAFPRGAAAGECLHRMFELADFSDPQSWPDAIRGALHERPAPASPELAPRLPAMMHKLLADVVSTELVPGMTLARLDPRRRLNELEFLFAAPSLDFAVLRDLLVAHGYPDVALEPGVLRGFVKGFIDMIVEHDGRFWIVDWKSNHLGDTEHDYAAAPVEAAMASHAYHLQALLYTVALHRYLKTRVRDYSYETHIGGYLYLFVRGVRPHWRDTESQAGVHVRRPAFELVALLDAAMIGGAA</sequence>
<evidence type="ECO:0000259" key="19">
    <source>
        <dbReference type="PROSITE" id="PS51217"/>
    </source>
</evidence>
<comment type="domain">
    <text evidence="15">The C-terminal domain has nuclease activity and interacts with RecD. It interacts with RecA, facilitating its loading onto ssDNA.</text>
</comment>
<keyword evidence="11 15" id="KW-0234">DNA repair</keyword>
<dbReference type="InterPro" id="IPR038726">
    <property type="entry name" value="PDDEXK_AddAB-type"/>
</dbReference>
<comment type="catalytic activity">
    <reaction evidence="14 15">
        <text>ATP + H2O = ADP + phosphate + H(+)</text>
        <dbReference type="Rhea" id="RHEA:13065"/>
        <dbReference type="ChEBI" id="CHEBI:15377"/>
        <dbReference type="ChEBI" id="CHEBI:15378"/>
        <dbReference type="ChEBI" id="CHEBI:30616"/>
        <dbReference type="ChEBI" id="CHEBI:43474"/>
        <dbReference type="ChEBI" id="CHEBI:456216"/>
        <dbReference type="EC" id="5.6.2.4"/>
    </reaction>
</comment>
<evidence type="ECO:0000256" key="3">
    <source>
        <dbReference type="ARBA" id="ARBA00022741"/>
    </source>
</evidence>
<dbReference type="EMBL" id="JAVDQN010000001">
    <property type="protein sequence ID" value="MDR6373327.1"/>
    <property type="molecule type" value="Genomic_DNA"/>
</dbReference>
<keyword evidence="12 15" id="KW-0413">Isomerase</keyword>
<keyword evidence="8 15" id="KW-0067">ATP-binding</keyword>
<keyword evidence="3 15" id="KW-0547">Nucleotide-binding</keyword>
<dbReference type="Pfam" id="PF00580">
    <property type="entry name" value="UvrD-helicase"/>
    <property type="match status" value="1"/>
</dbReference>
<evidence type="ECO:0000256" key="15">
    <source>
        <dbReference type="HAMAP-Rule" id="MF_01485"/>
    </source>
</evidence>
<protein>
    <recommendedName>
        <fullName evidence="15">RecBCD enzyme subunit RecB</fullName>
        <ecNumber evidence="15">3.1.11.5</ecNumber>
        <ecNumber evidence="15">5.6.2.4</ecNumber>
    </recommendedName>
    <alternativeName>
        <fullName evidence="15">DNA 3'-5' helicase subunit RecB</fullName>
    </alternativeName>
    <alternativeName>
        <fullName evidence="15">Exonuclease V subunit RecB</fullName>
        <shortName evidence="15">ExoV subunit RecB</shortName>
    </alternativeName>
    <alternativeName>
        <fullName evidence="15">Helicase/nuclease RecBCD subunit RecB</fullName>
    </alternativeName>
</protein>
<keyword evidence="2 15" id="KW-0479">Metal-binding</keyword>
<keyword evidence="7 15" id="KW-0269">Exonuclease</keyword>
<dbReference type="Proteomes" id="UP001185254">
    <property type="component" value="Unassembled WGS sequence"/>
</dbReference>
<accession>A0ABU1KQT8</accession>
<evidence type="ECO:0000256" key="4">
    <source>
        <dbReference type="ARBA" id="ARBA00022763"/>
    </source>
</evidence>
<keyword evidence="4 15" id="KW-0227">DNA damage</keyword>
<dbReference type="InterPro" id="IPR011604">
    <property type="entry name" value="PDDEXK-like_dom_sf"/>
</dbReference>
<feature type="binding site" evidence="15">
    <location>
        <position position="1119"/>
    </location>
    <ligand>
        <name>Mg(2+)</name>
        <dbReference type="ChEBI" id="CHEBI:18420"/>
    </ligand>
</feature>
<comment type="catalytic activity">
    <reaction evidence="15">
        <text>Exonucleolytic cleavage (in the presence of ATP) in either 5'- to 3'- or 3'- to 5'-direction to yield 5'-phosphooligonucleotides.</text>
        <dbReference type="EC" id="3.1.11.5"/>
    </reaction>
</comment>
<evidence type="ECO:0000256" key="9">
    <source>
        <dbReference type="ARBA" id="ARBA00022842"/>
    </source>
</evidence>
<keyword evidence="10 15" id="KW-0238">DNA-binding</keyword>
<feature type="binding site" evidence="15">
    <location>
        <position position="1006"/>
    </location>
    <ligand>
        <name>Mg(2+)</name>
        <dbReference type="ChEBI" id="CHEBI:18420"/>
    </ligand>
</feature>
<dbReference type="InterPro" id="IPR004586">
    <property type="entry name" value="RecB"/>
</dbReference>
<dbReference type="Pfam" id="PF12705">
    <property type="entry name" value="PDDEXK_1"/>
    <property type="match status" value="1"/>
</dbReference>
<dbReference type="SUPFAM" id="SSF52980">
    <property type="entry name" value="Restriction endonuclease-like"/>
    <property type="match status" value="1"/>
</dbReference>
<reference evidence="20 21" key="1">
    <citation type="submission" date="2023-07" db="EMBL/GenBank/DDBJ databases">
        <title>Sorghum-associated microbial communities from plants grown in Nebraska, USA.</title>
        <authorList>
            <person name="Schachtman D."/>
        </authorList>
    </citation>
    <scope>NUCLEOTIDE SEQUENCE [LARGE SCALE GENOMIC DNA]</scope>
    <source>
        <strain evidence="20 21">DS1039</strain>
    </source>
</reference>
<evidence type="ECO:0000256" key="5">
    <source>
        <dbReference type="ARBA" id="ARBA00022801"/>
    </source>
</evidence>
<comment type="caution">
    <text evidence="20">The sequence shown here is derived from an EMBL/GenBank/DDBJ whole genome shotgun (WGS) entry which is preliminary data.</text>
</comment>
<evidence type="ECO:0000256" key="6">
    <source>
        <dbReference type="ARBA" id="ARBA00022806"/>
    </source>
</evidence>
<dbReference type="Pfam" id="PF13361">
    <property type="entry name" value="UvrD_C"/>
    <property type="match status" value="1"/>
</dbReference>
<comment type="subunit">
    <text evidence="15">Heterotrimer of RecB, RecC and RecD. All subunits contribute to DNA-binding. Interacts with RecA.</text>
</comment>
<dbReference type="PROSITE" id="PS51198">
    <property type="entry name" value="UVRD_HELICASE_ATP_BIND"/>
    <property type="match status" value="1"/>
</dbReference>
<comment type="catalytic activity">
    <reaction evidence="13 15">
        <text>Couples ATP hydrolysis with the unwinding of duplex DNA by translocating in the 3'-5' direction.</text>
        <dbReference type="EC" id="5.6.2.4"/>
    </reaction>
</comment>
<feature type="region of interest" description="Disordered" evidence="17">
    <location>
        <begin position="904"/>
        <end position="928"/>
    </location>
</feature>